<reference evidence="2 3" key="1">
    <citation type="submission" date="2015-09" db="EMBL/GenBank/DDBJ databases">
        <title>Trachymyrmex cornetzi WGS genome.</title>
        <authorList>
            <person name="Nygaard S."/>
            <person name="Hu H."/>
            <person name="Boomsma J."/>
            <person name="Zhang G."/>
        </authorList>
    </citation>
    <scope>NUCLEOTIDE SEQUENCE [LARGE SCALE GENOMIC DNA]</scope>
    <source>
        <strain evidence="2">Tcor2-1</strain>
        <tissue evidence="2">Whole body</tissue>
    </source>
</reference>
<proteinExistence type="predicted"/>
<protein>
    <submittedName>
        <fullName evidence="2">Uncharacterized protein</fullName>
    </submittedName>
</protein>
<feature type="compositionally biased region" description="Polar residues" evidence="1">
    <location>
        <begin position="97"/>
        <end position="114"/>
    </location>
</feature>
<evidence type="ECO:0000256" key="1">
    <source>
        <dbReference type="SAM" id="MobiDB-lite"/>
    </source>
</evidence>
<dbReference type="EMBL" id="KQ980791">
    <property type="protein sequence ID" value="KYN13134.1"/>
    <property type="molecule type" value="Genomic_DNA"/>
</dbReference>
<keyword evidence="3" id="KW-1185">Reference proteome</keyword>
<dbReference type="Proteomes" id="UP000078492">
    <property type="component" value="Unassembled WGS sequence"/>
</dbReference>
<organism evidence="2 3">
    <name type="scientific">Trachymyrmex cornetzi</name>
    <dbReference type="NCBI Taxonomy" id="471704"/>
    <lineage>
        <taxon>Eukaryota</taxon>
        <taxon>Metazoa</taxon>
        <taxon>Ecdysozoa</taxon>
        <taxon>Arthropoda</taxon>
        <taxon>Hexapoda</taxon>
        <taxon>Insecta</taxon>
        <taxon>Pterygota</taxon>
        <taxon>Neoptera</taxon>
        <taxon>Endopterygota</taxon>
        <taxon>Hymenoptera</taxon>
        <taxon>Apocrita</taxon>
        <taxon>Aculeata</taxon>
        <taxon>Formicoidea</taxon>
        <taxon>Formicidae</taxon>
        <taxon>Myrmicinae</taxon>
        <taxon>Trachymyrmex</taxon>
    </lineage>
</organism>
<sequence>MCIKINNLAVSKSPENEGECGARVTAFSHPLSNLLIANYCFIFYIQCHIPSSDTRTIIMIVLFPCHLFAKGPFDCKIHNKFQKKVSNHSISREGSGLQLSKPSPPNSTLRPFLR</sequence>
<feature type="region of interest" description="Disordered" evidence="1">
    <location>
        <begin position="92"/>
        <end position="114"/>
    </location>
</feature>
<gene>
    <name evidence="2" type="ORF">ALC57_14692</name>
</gene>
<evidence type="ECO:0000313" key="3">
    <source>
        <dbReference type="Proteomes" id="UP000078492"/>
    </source>
</evidence>
<accession>A0A151IY78</accession>
<evidence type="ECO:0000313" key="2">
    <source>
        <dbReference type="EMBL" id="KYN13134.1"/>
    </source>
</evidence>
<dbReference type="AlphaFoldDB" id="A0A151IY78"/>
<name>A0A151IY78_9HYME</name>